<feature type="region of interest" description="Disordered" evidence="8">
    <location>
        <begin position="1"/>
        <end position="149"/>
    </location>
</feature>
<accession>A0AAN7YMU3</accession>
<feature type="region of interest" description="Disordered" evidence="8">
    <location>
        <begin position="608"/>
        <end position="692"/>
    </location>
</feature>
<reference evidence="11" key="1">
    <citation type="submission" date="2023-08" db="EMBL/GenBank/DDBJ databases">
        <title>Black Yeasts Isolated from many extreme environments.</title>
        <authorList>
            <person name="Coleine C."/>
            <person name="Stajich J.E."/>
            <person name="Selbmann L."/>
        </authorList>
    </citation>
    <scope>NUCLEOTIDE SEQUENCE</scope>
    <source>
        <strain evidence="11">CCFEE 5401</strain>
    </source>
</reference>
<dbReference type="GO" id="GO:0015369">
    <property type="term" value="F:calcium:proton antiporter activity"/>
    <property type="evidence" value="ECO:0007669"/>
    <property type="project" value="TreeGrafter"/>
</dbReference>
<comment type="subcellular location">
    <subcellularLocation>
        <location evidence="1">Endomembrane system</location>
        <topology evidence="1">Multi-pass membrane protein</topology>
    </subcellularLocation>
</comment>
<feature type="domain" description="Sodium/calcium exchanger membrane region" evidence="10">
    <location>
        <begin position="190"/>
        <end position="346"/>
    </location>
</feature>
<evidence type="ECO:0000256" key="8">
    <source>
        <dbReference type="SAM" id="MobiDB-lite"/>
    </source>
</evidence>
<comment type="similarity">
    <text evidence="2">Belongs to the Ca(2+):cation antiporter (CaCA) (TC 2.A.19) family.</text>
</comment>
<dbReference type="GO" id="GO:0006874">
    <property type="term" value="P:intracellular calcium ion homeostasis"/>
    <property type="evidence" value="ECO:0007669"/>
    <property type="project" value="TreeGrafter"/>
</dbReference>
<keyword evidence="3" id="KW-0813">Transport</keyword>
<keyword evidence="4 9" id="KW-0812">Transmembrane</keyword>
<dbReference type="Gene3D" id="1.20.1420.30">
    <property type="entry name" value="NCX, central ion-binding region"/>
    <property type="match status" value="2"/>
</dbReference>
<feature type="transmembrane region" description="Helical" evidence="9">
    <location>
        <begin position="249"/>
        <end position="273"/>
    </location>
</feature>
<feature type="compositionally biased region" description="Acidic residues" evidence="8">
    <location>
        <begin position="468"/>
        <end position="477"/>
    </location>
</feature>
<evidence type="ECO:0000313" key="11">
    <source>
        <dbReference type="EMBL" id="KAK5107851.1"/>
    </source>
</evidence>
<dbReference type="InterPro" id="IPR044880">
    <property type="entry name" value="NCX_ion-bd_dom_sf"/>
</dbReference>
<dbReference type="InterPro" id="IPR004713">
    <property type="entry name" value="CaH_exchang"/>
</dbReference>
<dbReference type="Pfam" id="PF01699">
    <property type="entry name" value="Na_Ca_ex"/>
    <property type="match status" value="2"/>
</dbReference>
<feature type="transmembrane region" description="Helical" evidence="9">
    <location>
        <begin position="326"/>
        <end position="344"/>
    </location>
</feature>
<feature type="transmembrane region" description="Helical" evidence="9">
    <location>
        <begin position="796"/>
        <end position="817"/>
    </location>
</feature>
<feature type="transmembrane region" description="Helical" evidence="9">
    <location>
        <begin position="698"/>
        <end position="721"/>
    </location>
</feature>
<dbReference type="PANTHER" id="PTHR31503">
    <property type="entry name" value="VACUOLAR CALCIUM ION TRANSPORTER"/>
    <property type="match status" value="1"/>
</dbReference>
<feature type="transmembrane region" description="Helical" evidence="9">
    <location>
        <begin position="162"/>
        <end position="184"/>
    </location>
</feature>
<name>A0AAN7YMU3_9PEZI</name>
<feature type="compositionally biased region" description="Polar residues" evidence="8">
    <location>
        <begin position="608"/>
        <end position="617"/>
    </location>
</feature>
<comment type="caution">
    <text evidence="11">The sequence shown here is derived from an EMBL/GenBank/DDBJ whole genome shotgun (WGS) entry which is preliminary data.</text>
</comment>
<evidence type="ECO:0000256" key="7">
    <source>
        <dbReference type="ARBA" id="ARBA00023136"/>
    </source>
</evidence>
<feature type="compositionally biased region" description="Gly residues" evidence="8">
    <location>
        <begin position="74"/>
        <end position="94"/>
    </location>
</feature>
<dbReference type="FunFam" id="1.20.1420.30:FF:000016">
    <property type="entry name" value="Membrane bound cation transporter"/>
    <property type="match status" value="1"/>
</dbReference>
<dbReference type="InterPro" id="IPR004837">
    <property type="entry name" value="NaCa_Exmemb"/>
</dbReference>
<feature type="domain" description="Sodium/calcium exchanger membrane region" evidence="10">
    <location>
        <begin position="699"/>
        <end position="841"/>
    </location>
</feature>
<evidence type="ECO:0000256" key="4">
    <source>
        <dbReference type="ARBA" id="ARBA00022692"/>
    </source>
</evidence>
<evidence type="ECO:0000256" key="2">
    <source>
        <dbReference type="ARBA" id="ARBA00008170"/>
    </source>
</evidence>
<evidence type="ECO:0000256" key="3">
    <source>
        <dbReference type="ARBA" id="ARBA00022448"/>
    </source>
</evidence>
<dbReference type="GO" id="GO:0000329">
    <property type="term" value="C:fungal-type vacuole membrane"/>
    <property type="evidence" value="ECO:0007669"/>
    <property type="project" value="TreeGrafter"/>
</dbReference>
<dbReference type="Proteomes" id="UP001310890">
    <property type="component" value="Unassembled WGS sequence"/>
</dbReference>
<feature type="transmembrane region" description="Helical" evidence="9">
    <location>
        <begin position="763"/>
        <end position="790"/>
    </location>
</feature>
<organism evidence="11 12">
    <name type="scientific">Meristemomyces frigidus</name>
    <dbReference type="NCBI Taxonomy" id="1508187"/>
    <lineage>
        <taxon>Eukaryota</taxon>
        <taxon>Fungi</taxon>
        <taxon>Dikarya</taxon>
        <taxon>Ascomycota</taxon>
        <taxon>Pezizomycotina</taxon>
        <taxon>Dothideomycetes</taxon>
        <taxon>Dothideomycetidae</taxon>
        <taxon>Mycosphaerellales</taxon>
        <taxon>Teratosphaeriaceae</taxon>
        <taxon>Meristemomyces</taxon>
    </lineage>
</organism>
<feature type="compositionally biased region" description="Basic residues" evidence="8">
    <location>
        <begin position="508"/>
        <end position="524"/>
    </location>
</feature>
<dbReference type="GO" id="GO:0012505">
    <property type="term" value="C:endomembrane system"/>
    <property type="evidence" value="ECO:0007669"/>
    <property type="project" value="UniProtKB-SubCell"/>
</dbReference>
<dbReference type="EMBL" id="JAVRRL010000104">
    <property type="protein sequence ID" value="KAK5107851.1"/>
    <property type="molecule type" value="Genomic_DNA"/>
</dbReference>
<dbReference type="AlphaFoldDB" id="A0AAN7YMU3"/>
<dbReference type="PANTHER" id="PTHR31503:SF18">
    <property type="entry name" value="CA(2+)_H(+) EXCHANGER, PUTATIVE (EUROFUNG)-RELATED"/>
    <property type="match status" value="1"/>
</dbReference>
<feature type="transmembrane region" description="Helical" evidence="9">
    <location>
        <begin position="285"/>
        <end position="306"/>
    </location>
</feature>
<feature type="compositionally biased region" description="Basic and acidic residues" evidence="8">
    <location>
        <begin position="677"/>
        <end position="692"/>
    </location>
</feature>
<gene>
    <name evidence="11" type="ORF">LTR62_000611</name>
</gene>
<feature type="transmembrane region" description="Helical" evidence="9">
    <location>
        <begin position="733"/>
        <end position="756"/>
    </location>
</feature>
<evidence type="ECO:0000256" key="6">
    <source>
        <dbReference type="ARBA" id="ARBA00023065"/>
    </source>
</evidence>
<feature type="transmembrane region" description="Helical" evidence="9">
    <location>
        <begin position="190"/>
        <end position="209"/>
    </location>
</feature>
<feature type="compositionally biased region" description="Low complexity" evidence="8">
    <location>
        <begin position="418"/>
        <end position="438"/>
    </location>
</feature>
<evidence type="ECO:0000313" key="12">
    <source>
        <dbReference type="Proteomes" id="UP001310890"/>
    </source>
</evidence>
<evidence type="ECO:0000256" key="9">
    <source>
        <dbReference type="SAM" id="Phobius"/>
    </source>
</evidence>
<feature type="compositionally biased region" description="Low complexity" evidence="8">
    <location>
        <begin position="375"/>
        <end position="394"/>
    </location>
</feature>
<evidence type="ECO:0000256" key="5">
    <source>
        <dbReference type="ARBA" id="ARBA00022989"/>
    </source>
</evidence>
<feature type="compositionally biased region" description="Polar residues" evidence="8">
    <location>
        <begin position="490"/>
        <end position="504"/>
    </location>
</feature>
<keyword evidence="6" id="KW-0406">Ion transport</keyword>
<sequence length="859" mass="91969">MGKISDLLQPDRYRSQARIHAGRTASSNDGNNTGGAILPLHQTNYNIDKAGGLDLQDAGRGSPSGSAALDQSGNGNGVPPGGGSGSGSGSGGGLPQVSTSTPTQGAAPESSQVRDLEQNTEAARHGDPAITPTDGGVTAKKPPFPQRAWAGTKRFGKHTRNAIFRSWINVLLVFVPIGIVMKAAGLNDSLIFAMNAVAIVPLAGLLAFATESVAARMGDTLGALLNVSFGNAVELIIFIIALVKHEIRIVQASLLGSILANLLLILGMAFLFGGLRYREQIYNSTVTQTSAVLLSLSVMSLLLPTAFHASFNNASSAQADSAVLKVSRGTCVILLLVYILYLLFQLKTHAYMYESTPQNIIDEESHPGLLHDFMDSSSSSSDSSIWDDTNSDTSGSIMTHGKRLRKKMFRSRRRRKSSASASSTTASSVVPSAISSPSAERHGSYCDPQIAQAPTVRRLSAQSAIASVEEDDADDEENRQGIMPRVRDFVQTNDNHTHAEGSNSPERRKSKHKQHHKKHRHSKKHPEQDEEKKAIKQQELSTTTDQPEIPTNDGAPKVGFADDVVVVHMQDESQDSVAPGRLASNMRNISSRVAYRPVLPKYLSNTVFTTPAPQQNGPKPRPAQPQLSRARSEAFGLRRTSSLPERMNARANSPQPRPLASSRSDPIPPFQVQLPSRKSELSETGKDSKEEPEMSRTAAVVLLICSTVLVAICAEFMVEAIPNMLANSPLSEAFVGLIILPIVGNAAEHVTAVTVAAKNKMDLAIGVAIGSSIQIALFVTPIVVLLGWILNTGMSLYFNLFETISLFVTAFVVNFLILDGRSNYLEGSLLIAAYIIIALGAFFYPSTDNQSAVGGAGTQ</sequence>
<feature type="compositionally biased region" description="Polar residues" evidence="8">
    <location>
        <begin position="96"/>
        <end position="111"/>
    </location>
</feature>
<protein>
    <recommendedName>
        <fullName evidence="10">Sodium/calcium exchanger membrane region domain-containing protein</fullName>
    </recommendedName>
</protein>
<evidence type="ECO:0000259" key="10">
    <source>
        <dbReference type="Pfam" id="PF01699"/>
    </source>
</evidence>
<keyword evidence="7 9" id="KW-0472">Membrane</keyword>
<feature type="compositionally biased region" description="Basic and acidic residues" evidence="8">
    <location>
        <begin position="112"/>
        <end position="127"/>
    </location>
</feature>
<feature type="compositionally biased region" description="Basic and acidic residues" evidence="8">
    <location>
        <begin position="525"/>
        <end position="536"/>
    </location>
</feature>
<feature type="transmembrane region" description="Helical" evidence="9">
    <location>
        <begin position="824"/>
        <end position="844"/>
    </location>
</feature>
<dbReference type="FunFam" id="1.20.1420.30:FF:000011">
    <property type="entry name" value="Vacuolar calcium ion transporter"/>
    <property type="match status" value="1"/>
</dbReference>
<feature type="region of interest" description="Disordered" evidence="8">
    <location>
        <begin position="372"/>
        <end position="557"/>
    </location>
</feature>
<feature type="compositionally biased region" description="Basic residues" evidence="8">
    <location>
        <begin position="400"/>
        <end position="417"/>
    </location>
</feature>
<feature type="transmembrane region" description="Helical" evidence="9">
    <location>
        <begin position="221"/>
        <end position="243"/>
    </location>
</feature>
<proteinExistence type="inferred from homology"/>
<keyword evidence="5 9" id="KW-1133">Transmembrane helix</keyword>
<evidence type="ECO:0000256" key="1">
    <source>
        <dbReference type="ARBA" id="ARBA00004127"/>
    </source>
</evidence>